<evidence type="ECO:0000256" key="3">
    <source>
        <dbReference type="ARBA" id="ARBA00022729"/>
    </source>
</evidence>
<keyword evidence="2" id="KW-0645">Protease</keyword>
<dbReference type="GO" id="GO:0008239">
    <property type="term" value="F:dipeptidyl-peptidase activity"/>
    <property type="evidence" value="ECO:0007669"/>
    <property type="project" value="TreeGrafter"/>
</dbReference>
<evidence type="ECO:0000256" key="6">
    <source>
        <dbReference type="SAM" id="SignalP"/>
    </source>
</evidence>
<dbReference type="GO" id="GO:0006508">
    <property type="term" value="P:proteolysis"/>
    <property type="evidence" value="ECO:0007669"/>
    <property type="project" value="UniProtKB-KW"/>
</dbReference>
<evidence type="ECO:0000256" key="5">
    <source>
        <dbReference type="ARBA" id="ARBA00023180"/>
    </source>
</evidence>
<accession>A0A4Y7SM62</accession>
<keyword evidence="5" id="KW-0325">Glycoprotein</keyword>
<dbReference type="Proteomes" id="UP000298030">
    <property type="component" value="Unassembled WGS sequence"/>
</dbReference>
<evidence type="ECO:0000313" key="8">
    <source>
        <dbReference type="Proteomes" id="UP000298030"/>
    </source>
</evidence>
<evidence type="ECO:0000313" key="7">
    <source>
        <dbReference type="EMBL" id="TEB22977.1"/>
    </source>
</evidence>
<dbReference type="PANTHER" id="PTHR11010:SF117">
    <property type="entry name" value="SERINE PROTEASE 16"/>
    <property type="match status" value="1"/>
</dbReference>
<dbReference type="SUPFAM" id="SSF53474">
    <property type="entry name" value="alpha/beta-Hydrolases"/>
    <property type="match status" value="1"/>
</dbReference>
<feature type="chain" id="PRO_5021371610" evidence="6">
    <location>
        <begin position="20"/>
        <end position="564"/>
    </location>
</feature>
<dbReference type="AlphaFoldDB" id="A0A4Y7SM62"/>
<dbReference type="InterPro" id="IPR008758">
    <property type="entry name" value="Peptidase_S28"/>
</dbReference>
<sequence>MAFLSSLCALLAVCTTVTANNARSADLIRLLGPQGVNLVRLDSLATPRPFLKDSSEFGVQEVLSKGDGKRTYDFRAEWFQQPLDHFDDNSSHVWHQRFWVNSKYYKPGTNAPVIVIDGGETSGEDRLPFLDTGIAAILARATGGIGVVLEHRYYGESIPVSNFSTDSLRWLNNAQSAADSANFMRNVKFDGIRENITAPGTPWIYYGGSYAGARAAHMRILYPDIVYGAIASSAVTHATLQAWEYMTVIRDAADPKCSSRIVSSIASIDAILERGYFKKQLKALFGLAGLEHDEDFVSLLESPLGYWQAKCWDPEFGSTKFDDFCGTLSRPFSRVMAAADIESLPFEDEKRMVTFEDGFAVDVAVVNYAQWIKKNVVSRCKSTVEDCFGTFDEEKYHVTDLKQDWRLWLFQVCTEWGYFTTPPPDQKEPSLISRLINLGYESKICKQAFPPGKYFKVPGLPNITAVNELGDFAIAADRLAFIDGDVDPWRPYTPHSDYAEDRDDTILRPFKLIPGGVHHYDEWGYKNILEEPEEIRKVHAEMIHFVREWLKDWKPPKKHKKKHD</sequence>
<organism evidence="7 8">
    <name type="scientific">Coprinellus micaceus</name>
    <name type="common">Glistening ink-cap mushroom</name>
    <name type="synonym">Coprinus micaceus</name>
    <dbReference type="NCBI Taxonomy" id="71717"/>
    <lineage>
        <taxon>Eukaryota</taxon>
        <taxon>Fungi</taxon>
        <taxon>Dikarya</taxon>
        <taxon>Basidiomycota</taxon>
        <taxon>Agaricomycotina</taxon>
        <taxon>Agaricomycetes</taxon>
        <taxon>Agaricomycetidae</taxon>
        <taxon>Agaricales</taxon>
        <taxon>Agaricineae</taxon>
        <taxon>Psathyrellaceae</taxon>
        <taxon>Coprinellus</taxon>
    </lineage>
</organism>
<dbReference type="GO" id="GO:0070008">
    <property type="term" value="F:serine-type exopeptidase activity"/>
    <property type="evidence" value="ECO:0007669"/>
    <property type="project" value="InterPro"/>
</dbReference>
<dbReference type="Pfam" id="PF05577">
    <property type="entry name" value="Peptidase_S28"/>
    <property type="match status" value="1"/>
</dbReference>
<dbReference type="OrthoDB" id="2130629at2759"/>
<protein>
    <submittedName>
        <fullName evidence="7">Peptidase S28</fullName>
    </submittedName>
</protein>
<name>A0A4Y7SM62_COPMI</name>
<keyword evidence="8" id="KW-1185">Reference proteome</keyword>
<reference evidence="7 8" key="1">
    <citation type="journal article" date="2019" name="Nat. Ecol. Evol.">
        <title>Megaphylogeny resolves global patterns of mushroom evolution.</title>
        <authorList>
            <person name="Varga T."/>
            <person name="Krizsan K."/>
            <person name="Foldi C."/>
            <person name="Dima B."/>
            <person name="Sanchez-Garcia M."/>
            <person name="Sanchez-Ramirez S."/>
            <person name="Szollosi G.J."/>
            <person name="Szarkandi J.G."/>
            <person name="Papp V."/>
            <person name="Albert L."/>
            <person name="Andreopoulos W."/>
            <person name="Angelini C."/>
            <person name="Antonin V."/>
            <person name="Barry K.W."/>
            <person name="Bougher N.L."/>
            <person name="Buchanan P."/>
            <person name="Buyck B."/>
            <person name="Bense V."/>
            <person name="Catcheside P."/>
            <person name="Chovatia M."/>
            <person name="Cooper J."/>
            <person name="Damon W."/>
            <person name="Desjardin D."/>
            <person name="Finy P."/>
            <person name="Geml J."/>
            <person name="Haridas S."/>
            <person name="Hughes K."/>
            <person name="Justo A."/>
            <person name="Karasinski D."/>
            <person name="Kautmanova I."/>
            <person name="Kiss B."/>
            <person name="Kocsube S."/>
            <person name="Kotiranta H."/>
            <person name="LaButti K.M."/>
            <person name="Lechner B.E."/>
            <person name="Liimatainen K."/>
            <person name="Lipzen A."/>
            <person name="Lukacs Z."/>
            <person name="Mihaltcheva S."/>
            <person name="Morgado L.N."/>
            <person name="Niskanen T."/>
            <person name="Noordeloos M.E."/>
            <person name="Ohm R.A."/>
            <person name="Ortiz-Santana B."/>
            <person name="Ovrebo C."/>
            <person name="Racz N."/>
            <person name="Riley R."/>
            <person name="Savchenko A."/>
            <person name="Shiryaev A."/>
            <person name="Soop K."/>
            <person name="Spirin V."/>
            <person name="Szebenyi C."/>
            <person name="Tomsovsky M."/>
            <person name="Tulloss R.E."/>
            <person name="Uehling J."/>
            <person name="Grigoriev I.V."/>
            <person name="Vagvolgyi C."/>
            <person name="Papp T."/>
            <person name="Martin F.M."/>
            <person name="Miettinen O."/>
            <person name="Hibbett D.S."/>
            <person name="Nagy L.G."/>
        </authorList>
    </citation>
    <scope>NUCLEOTIDE SEQUENCE [LARGE SCALE GENOMIC DNA]</scope>
    <source>
        <strain evidence="7 8">FP101781</strain>
    </source>
</reference>
<evidence type="ECO:0000256" key="1">
    <source>
        <dbReference type="ARBA" id="ARBA00011079"/>
    </source>
</evidence>
<proteinExistence type="inferred from homology"/>
<comment type="similarity">
    <text evidence="1">Belongs to the peptidase S28 family.</text>
</comment>
<dbReference type="InterPro" id="IPR029058">
    <property type="entry name" value="AB_hydrolase_fold"/>
</dbReference>
<keyword evidence="3 6" id="KW-0732">Signal</keyword>
<gene>
    <name evidence="7" type="ORF">FA13DRAFT_1670427</name>
</gene>
<evidence type="ECO:0000256" key="4">
    <source>
        <dbReference type="ARBA" id="ARBA00022801"/>
    </source>
</evidence>
<dbReference type="Gene3D" id="3.40.50.1820">
    <property type="entry name" value="alpha/beta hydrolase"/>
    <property type="match status" value="2"/>
</dbReference>
<dbReference type="PANTHER" id="PTHR11010">
    <property type="entry name" value="PROTEASE S28 PRO-X CARBOXYPEPTIDASE-RELATED"/>
    <property type="match status" value="1"/>
</dbReference>
<feature type="signal peptide" evidence="6">
    <location>
        <begin position="1"/>
        <end position="19"/>
    </location>
</feature>
<comment type="caution">
    <text evidence="7">The sequence shown here is derived from an EMBL/GenBank/DDBJ whole genome shotgun (WGS) entry which is preliminary data.</text>
</comment>
<keyword evidence="4" id="KW-0378">Hydrolase</keyword>
<dbReference type="EMBL" id="QPFP01000083">
    <property type="protein sequence ID" value="TEB22977.1"/>
    <property type="molecule type" value="Genomic_DNA"/>
</dbReference>
<evidence type="ECO:0000256" key="2">
    <source>
        <dbReference type="ARBA" id="ARBA00022670"/>
    </source>
</evidence>